<proteinExistence type="predicted"/>
<dbReference type="OrthoDB" id="5982228at2759"/>
<evidence type="ECO:0000256" key="5">
    <source>
        <dbReference type="ARBA" id="ARBA00023136"/>
    </source>
</evidence>
<feature type="transmembrane region" description="Helical" evidence="6">
    <location>
        <begin position="327"/>
        <end position="351"/>
    </location>
</feature>
<comment type="caution">
    <text evidence="7">The sequence shown here is derived from an EMBL/GenBank/DDBJ whole genome shotgun (WGS) entry which is preliminary data.</text>
</comment>
<dbReference type="AlphaFoldDB" id="A0A8H7SH20"/>
<feature type="transmembrane region" description="Helical" evidence="6">
    <location>
        <begin position="243"/>
        <end position="264"/>
    </location>
</feature>
<protein>
    <submittedName>
        <fullName evidence="7">Uncharacterized protein</fullName>
    </submittedName>
</protein>
<sequence length="578" mass="64341">MVNSKTYQDGKDQYVNEESGTFGIFNEIQSRYAKVDPTSYLRRSTESGYHYWGRRLGSLKPVELLVAEYDKAELKKYLTWWQLIFIGIGTIIGTGIFVLSGQAAAQNAGPAVTVSFIIAAFASMFAALSYSEMASMIPVSGSAYTYAYATLGEFVGWTIGWDLILEHMVGGATVGVGWSGYFKKFFALFDIHFADSWTEPTVVWDENPARIYYTEGHYFNVPGFVVIMMVTILVCIGIRQASWVISIIVVIKLIVVLLFIFALCGFVDRANYTPYVPPNTTGDWHFFGGPGIFAAASTVFFAYIGFDSITTAALEAKNPRRDLPIGIIGSLVITTILYIGFCTVMTGAAHYSELNTPTPVVTAIEAVELRTEHSWLWLKVIVIFGALAGLSSVLVVSILSQTRVFYSMAKDGLVPSFFAKVHPRFKTPYRSTIFVGTIMAIMSAILPVDLLGNMTSVGTLLAFFIVHCGVIVLRFTRPDVERWFKIPGGKHLFIVFPIIGMVVSILLIAVSEVTTIWRLFVWMAVGWIIYFSYGIRNSKLHRDPVGRFAEVQADISSTSTTNENTYTTREEYNYNEHK</sequence>
<feature type="transmembrane region" description="Helical" evidence="6">
    <location>
        <begin position="80"/>
        <end position="99"/>
    </location>
</feature>
<dbReference type="PANTHER" id="PTHR43243:SF4">
    <property type="entry name" value="CATIONIC AMINO ACID TRANSPORTER 4"/>
    <property type="match status" value="1"/>
</dbReference>
<feature type="transmembrane region" description="Helical" evidence="6">
    <location>
        <begin position="429"/>
        <end position="448"/>
    </location>
</feature>
<dbReference type="GO" id="GO:0005886">
    <property type="term" value="C:plasma membrane"/>
    <property type="evidence" value="ECO:0007669"/>
    <property type="project" value="TreeGrafter"/>
</dbReference>
<organism evidence="7 8">
    <name type="scientific">Circinella minor</name>
    <dbReference type="NCBI Taxonomy" id="1195481"/>
    <lineage>
        <taxon>Eukaryota</taxon>
        <taxon>Fungi</taxon>
        <taxon>Fungi incertae sedis</taxon>
        <taxon>Mucoromycota</taxon>
        <taxon>Mucoromycotina</taxon>
        <taxon>Mucoromycetes</taxon>
        <taxon>Mucorales</taxon>
        <taxon>Lichtheimiaceae</taxon>
        <taxon>Circinella</taxon>
    </lineage>
</organism>
<feature type="transmembrane region" description="Helical" evidence="6">
    <location>
        <begin position="516"/>
        <end position="533"/>
    </location>
</feature>
<comment type="subcellular location">
    <subcellularLocation>
        <location evidence="1">Membrane</location>
        <topology evidence="1">Multi-pass membrane protein</topology>
    </subcellularLocation>
</comment>
<dbReference type="InterPro" id="IPR002293">
    <property type="entry name" value="AA/rel_permease1"/>
</dbReference>
<dbReference type="PANTHER" id="PTHR43243">
    <property type="entry name" value="INNER MEMBRANE TRANSPORTER YGJI-RELATED"/>
    <property type="match status" value="1"/>
</dbReference>
<feature type="transmembrane region" description="Helical" evidence="6">
    <location>
        <begin position="454"/>
        <end position="473"/>
    </location>
</feature>
<dbReference type="Proteomes" id="UP000646827">
    <property type="component" value="Unassembled WGS sequence"/>
</dbReference>
<dbReference type="Gene3D" id="1.20.1740.10">
    <property type="entry name" value="Amino acid/polyamine transporter I"/>
    <property type="match status" value="1"/>
</dbReference>
<evidence type="ECO:0000256" key="6">
    <source>
        <dbReference type="SAM" id="Phobius"/>
    </source>
</evidence>
<evidence type="ECO:0000313" key="8">
    <source>
        <dbReference type="Proteomes" id="UP000646827"/>
    </source>
</evidence>
<dbReference type="PIRSF" id="PIRSF006060">
    <property type="entry name" value="AA_transporter"/>
    <property type="match status" value="1"/>
</dbReference>
<keyword evidence="2" id="KW-0813">Transport</keyword>
<feature type="transmembrane region" description="Helical" evidence="6">
    <location>
        <begin position="493"/>
        <end position="510"/>
    </location>
</feature>
<reference evidence="7 8" key="1">
    <citation type="submission" date="2020-12" db="EMBL/GenBank/DDBJ databases">
        <title>Metabolic potential, ecology and presence of endohyphal bacteria is reflected in genomic diversity of Mucoromycotina.</title>
        <authorList>
            <person name="Muszewska A."/>
            <person name="Okrasinska A."/>
            <person name="Steczkiewicz K."/>
            <person name="Drgas O."/>
            <person name="Orlowska M."/>
            <person name="Perlinska-Lenart U."/>
            <person name="Aleksandrzak-Piekarczyk T."/>
            <person name="Szatraj K."/>
            <person name="Zielenkiewicz U."/>
            <person name="Pilsyk S."/>
            <person name="Malc E."/>
            <person name="Mieczkowski P."/>
            <person name="Kruszewska J.S."/>
            <person name="Biernat P."/>
            <person name="Pawlowska J."/>
        </authorList>
    </citation>
    <scope>NUCLEOTIDE SEQUENCE [LARGE SCALE GENOMIC DNA]</scope>
    <source>
        <strain evidence="7 8">CBS 142.35</strain>
    </source>
</reference>
<feature type="transmembrane region" description="Helical" evidence="6">
    <location>
        <begin position="217"/>
        <end position="236"/>
    </location>
</feature>
<evidence type="ECO:0000256" key="4">
    <source>
        <dbReference type="ARBA" id="ARBA00022989"/>
    </source>
</evidence>
<evidence type="ECO:0000313" key="7">
    <source>
        <dbReference type="EMBL" id="KAG2227997.1"/>
    </source>
</evidence>
<keyword evidence="3 6" id="KW-0812">Transmembrane</keyword>
<feature type="transmembrane region" description="Helical" evidence="6">
    <location>
        <begin position="111"/>
        <end position="130"/>
    </location>
</feature>
<keyword evidence="8" id="KW-1185">Reference proteome</keyword>
<feature type="transmembrane region" description="Helical" evidence="6">
    <location>
        <begin position="376"/>
        <end position="400"/>
    </location>
</feature>
<evidence type="ECO:0000256" key="2">
    <source>
        <dbReference type="ARBA" id="ARBA00022448"/>
    </source>
</evidence>
<evidence type="ECO:0000256" key="1">
    <source>
        <dbReference type="ARBA" id="ARBA00004141"/>
    </source>
</evidence>
<keyword evidence="4 6" id="KW-1133">Transmembrane helix</keyword>
<feature type="transmembrane region" description="Helical" evidence="6">
    <location>
        <begin position="284"/>
        <end position="306"/>
    </location>
</feature>
<dbReference type="EMBL" id="JAEPRB010000003">
    <property type="protein sequence ID" value="KAG2227997.1"/>
    <property type="molecule type" value="Genomic_DNA"/>
</dbReference>
<dbReference type="Pfam" id="PF13520">
    <property type="entry name" value="AA_permease_2"/>
    <property type="match status" value="1"/>
</dbReference>
<keyword evidence="5 6" id="KW-0472">Membrane</keyword>
<dbReference type="GO" id="GO:0015171">
    <property type="term" value="F:amino acid transmembrane transporter activity"/>
    <property type="evidence" value="ECO:0007669"/>
    <property type="project" value="TreeGrafter"/>
</dbReference>
<evidence type="ECO:0000256" key="3">
    <source>
        <dbReference type="ARBA" id="ARBA00022692"/>
    </source>
</evidence>
<gene>
    <name evidence="7" type="ORF">INT45_012021</name>
</gene>
<name>A0A8H7SH20_9FUNG</name>
<accession>A0A8H7SH20</accession>